<dbReference type="Pfam" id="PF03571">
    <property type="entry name" value="Peptidase_M49"/>
    <property type="match status" value="1"/>
</dbReference>
<name>A0A3P7P8N8_DIBLA</name>
<dbReference type="GO" id="GO:0008239">
    <property type="term" value="F:dipeptidyl-peptidase activity"/>
    <property type="evidence" value="ECO:0007669"/>
    <property type="project" value="TreeGrafter"/>
</dbReference>
<evidence type="ECO:0000313" key="4">
    <source>
        <dbReference type="Proteomes" id="UP000281553"/>
    </source>
</evidence>
<dbReference type="PANTHER" id="PTHR23422:SF11">
    <property type="entry name" value="DIPEPTIDYL PEPTIDASE 3"/>
    <property type="match status" value="1"/>
</dbReference>
<dbReference type="GO" id="GO:0005737">
    <property type="term" value="C:cytoplasm"/>
    <property type="evidence" value="ECO:0007669"/>
    <property type="project" value="TreeGrafter"/>
</dbReference>
<keyword evidence="2" id="KW-0378">Hydrolase</keyword>
<dbReference type="GO" id="GO:0046872">
    <property type="term" value="F:metal ion binding"/>
    <property type="evidence" value="ECO:0007669"/>
    <property type="project" value="UniProtKB-KW"/>
</dbReference>
<gene>
    <name evidence="3" type="ORF">DILT_LOCUS12253</name>
</gene>
<dbReference type="AlphaFoldDB" id="A0A3P7P8N8"/>
<evidence type="ECO:0000313" key="3">
    <source>
        <dbReference type="EMBL" id="VDN16422.1"/>
    </source>
</evidence>
<accession>A0A3P7P8N8</accession>
<dbReference type="EMBL" id="UYRU01065786">
    <property type="protein sequence ID" value="VDN16422.1"/>
    <property type="molecule type" value="Genomic_DNA"/>
</dbReference>
<proteinExistence type="predicted"/>
<protein>
    <submittedName>
        <fullName evidence="3">Uncharacterized protein</fullName>
    </submittedName>
</protein>
<evidence type="ECO:0000256" key="2">
    <source>
        <dbReference type="ARBA" id="ARBA00022801"/>
    </source>
</evidence>
<reference evidence="3 4" key="1">
    <citation type="submission" date="2018-11" db="EMBL/GenBank/DDBJ databases">
        <authorList>
            <consortium name="Pathogen Informatics"/>
        </authorList>
    </citation>
    <scope>NUCLEOTIDE SEQUENCE [LARGE SCALE GENOMIC DNA]</scope>
</reference>
<dbReference type="OrthoDB" id="4694525at2759"/>
<keyword evidence="1" id="KW-0479">Metal-binding</keyword>
<keyword evidence="4" id="KW-1185">Reference proteome</keyword>
<dbReference type="PANTHER" id="PTHR23422">
    <property type="entry name" value="DIPEPTIDYL PEPTIDASE III-RELATED"/>
    <property type="match status" value="1"/>
</dbReference>
<dbReference type="Proteomes" id="UP000281553">
    <property type="component" value="Unassembled WGS sequence"/>
</dbReference>
<dbReference type="InterPro" id="IPR039461">
    <property type="entry name" value="Peptidase_M49"/>
</dbReference>
<evidence type="ECO:0000256" key="1">
    <source>
        <dbReference type="ARBA" id="ARBA00022723"/>
    </source>
</evidence>
<organism evidence="3 4">
    <name type="scientific">Dibothriocephalus latus</name>
    <name type="common">Fish tapeworm</name>
    <name type="synonym">Diphyllobothrium latum</name>
    <dbReference type="NCBI Taxonomy" id="60516"/>
    <lineage>
        <taxon>Eukaryota</taxon>
        <taxon>Metazoa</taxon>
        <taxon>Spiralia</taxon>
        <taxon>Lophotrochozoa</taxon>
        <taxon>Platyhelminthes</taxon>
        <taxon>Cestoda</taxon>
        <taxon>Eucestoda</taxon>
        <taxon>Diphyllobothriidea</taxon>
        <taxon>Diphyllobothriidae</taxon>
        <taxon>Dibothriocephalus</taxon>
    </lineage>
</organism>
<sequence length="80" mass="9189">MCDVVDILKIFDPEDRFISEDVIYINWLSMVRAGLTSLEFYTPPTSSGDSGAWRQAHCQARFAIFKVGIHFSLIHSDMKY</sequence>